<protein>
    <recommendedName>
        <fullName evidence="3">PAS domain-containing protein</fullName>
    </recommendedName>
</protein>
<reference evidence="1" key="1">
    <citation type="journal article" date="2014" name="Int. J. Syst. Evol. Microbiol.">
        <title>Complete genome sequence of Corynebacterium casei LMG S-19264T (=DSM 44701T), isolated from a smear-ripened cheese.</title>
        <authorList>
            <consortium name="US DOE Joint Genome Institute (JGI-PGF)"/>
            <person name="Walter F."/>
            <person name="Albersmeier A."/>
            <person name="Kalinowski J."/>
            <person name="Ruckert C."/>
        </authorList>
    </citation>
    <scope>NUCLEOTIDE SEQUENCE</scope>
    <source>
        <strain evidence="1">KCTC 42651</strain>
    </source>
</reference>
<keyword evidence="2" id="KW-1185">Reference proteome</keyword>
<dbReference type="InterPro" id="IPR009922">
    <property type="entry name" value="DUF1457"/>
</dbReference>
<accession>A0A919CRQ9</accession>
<dbReference type="Proteomes" id="UP000630353">
    <property type="component" value="Unassembled WGS sequence"/>
</dbReference>
<dbReference type="Pfam" id="PF07310">
    <property type="entry name" value="PAS_5"/>
    <property type="match status" value="1"/>
</dbReference>
<dbReference type="RefSeq" id="WP_189993604.1">
    <property type="nucleotide sequence ID" value="NZ_BMZS01000011.1"/>
</dbReference>
<dbReference type="AlphaFoldDB" id="A0A919CRQ9"/>
<evidence type="ECO:0008006" key="3">
    <source>
        <dbReference type="Google" id="ProtNLM"/>
    </source>
</evidence>
<comment type="caution">
    <text evidence="1">The sequence shown here is derived from an EMBL/GenBank/DDBJ whole genome shotgun (WGS) entry which is preliminary data.</text>
</comment>
<gene>
    <name evidence="1" type="ORF">GCM10017083_43390</name>
</gene>
<dbReference type="EMBL" id="BMZS01000011">
    <property type="protein sequence ID" value="GHD59345.1"/>
    <property type="molecule type" value="Genomic_DNA"/>
</dbReference>
<organism evidence="1 2">
    <name type="scientific">Thalassobaculum fulvum</name>
    <dbReference type="NCBI Taxonomy" id="1633335"/>
    <lineage>
        <taxon>Bacteria</taxon>
        <taxon>Pseudomonadati</taxon>
        <taxon>Pseudomonadota</taxon>
        <taxon>Alphaproteobacteria</taxon>
        <taxon>Rhodospirillales</taxon>
        <taxon>Thalassobaculaceae</taxon>
        <taxon>Thalassobaculum</taxon>
    </lineage>
</organism>
<evidence type="ECO:0000313" key="1">
    <source>
        <dbReference type="EMBL" id="GHD59345.1"/>
    </source>
</evidence>
<evidence type="ECO:0000313" key="2">
    <source>
        <dbReference type="Proteomes" id="UP000630353"/>
    </source>
</evidence>
<proteinExistence type="predicted"/>
<reference evidence="1" key="2">
    <citation type="submission" date="2020-09" db="EMBL/GenBank/DDBJ databases">
        <authorList>
            <person name="Sun Q."/>
            <person name="Kim S."/>
        </authorList>
    </citation>
    <scope>NUCLEOTIDE SEQUENCE</scope>
    <source>
        <strain evidence="1">KCTC 42651</strain>
    </source>
</reference>
<sequence length="170" mass="19298">MSGRDGSNRARDFLGSLDFDLDPALRINEPVVAEALAAWNRLRGDRAMPAPSDLDVLDLPRRLLPHLLLLDIEHEPALRFRWRLIGTHTTAALGRDSTGRYWDELYDGRGFGMLTRGPLWVLEHRRPVRILGRAVYADKAHVHSESVHLPLSRDGTSVNRILIATVYRIH</sequence>
<name>A0A919CRQ9_9PROT</name>